<evidence type="ECO:0000313" key="2">
    <source>
        <dbReference type="EMBL" id="ELU16362.1"/>
    </source>
</evidence>
<feature type="region of interest" description="Disordered" evidence="1">
    <location>
        <begin position="306"/>
        <end position="371"/>
    </location>
</feature>
<dbReference type="AlphaFoldDB" id="R7VCS4"/>
<dbReference type="STRING" id="283909.R7VCS4"/>
<feature type="compositionally biased region" description="Low complexity" evidence="1">
    <location>
        <begin position="316"/>
        <end position="330"/>
    </location>
</feature>
<reference evidence="3" key="3">
    <citation type="submission" date="2015-06" db="UniProtKB">
        <authorList>
            <consortium name="EnsemblMetazoa"/>
        </authorList>
    </citation>
    <scope>IDENTIFICATION</scope>
</reference>
<evidence type="ECO:0000313" key="3">
    <source>
        <dbReference type="EnsemblMetazoa" id="CapteP213576"/>
    </source>
</evidence>
<proteinExistence type="predicted"/>
<feature type="compositionally biased region" description="Basic and acidic residues" evidence="1">
    <location>
        <begin position="361"/>
        <end position="371"/>
    </location>
</feature>
<accession>R7VCS4</accession>
<protein>
    <recommendedName>
        <fullName evidence="5">Cyclic nucleotide-binding domain-containing protein</fullName>
    </recommendedName>
</protein>
<dbReference type="EMBL" id="AMQN01000600">
    <property type="status" value="NOT_ANNOTATED_CDS"/>
    <property type="molecule type" value="Genomic_DNA"/>
</dbReference>
<feature type="region of interest" description="Disordered" evidence="1">
    <location>
        <begin position="164"/>
        <end position="192"/>
    </location>
</feature>
<evidence type="ECO:0000313" key="4">
    <source>
        <dbReference type="Proteomes" id="UP000014760"/>
    </source>
</evidence>
<name>R7VCS4_CAPTE</name>
<dbReference type="OrthoDB" id="2021138at2759"/>
<evidence type="ECO:0008006" key="5">
    <source>
        <dbReference type="Google" id="ProtNLM"/>
    </source>
</evidence>
<reference evidence="2 4" key="2">
    <citation type="journal article" date="2013" name="Nature">
        <title>Insights into bilaterian evolution from three spiralian genomes.</title>
        <authorList>
            <person name="Simakov O."/>
            <person name="Marletaz F."/>
            <person name="Cho S.J."/>
            <person name="Edsinger-Gonzales E."/>
            <person name="Havlak P."/>
            <person name="Hellsten U."/>
            <person name="Kuo D.H."/>
            <person name="Larsson T."/>
            <person name="Lv J."/>
            <person name="Arendt D."/>
            <person name="Savage R."/>
            <person name="Osoegawa K."/>
            <person name="de Jong P."/>
            <person name="Grimwood J."/>
            <person name="Chapman J.A."/>
            <person name="Shapiro H."/>
            <person name="Aerts A."/>
            <person name="Otillar R.P."/>
            <person name="Terry A.Y."/>
            <person name="Boore J.L."/>
            <person name="Grigoriev I.V."/>
            <person name="Lindberg D.R."/>
            <person name="Seaver E.C."/>
            <person name="Weisblat D.A."/>
            <person name="Putnam N.H."/>
            <person name="Rokhsar D.S."/>
        </authorList>
    </citation>
    <scope>NUCLEOTIDE SEQUENCE</scope>
    <source>
        <strain evidence="2 4">I ESC-2004</strain>
    </source>
</reference>
<dbReference type="HOGENOM" id="CLU_652563_0_0_1"/>
<sequence length="421" mass="47838">MPPRFRCRKKRTQCEICVIAPSETIGDIEVSFGLKTFSQTVMCCSGDSEFYVLNYRNYEQLIAKRNSFTVDVIKRGAQEKLRARMNGSCGRKLRLFHTLLEREENPEPPPCNTKKKDPTLITPEIDFLPQLGAIIDIFGQGTVFYRNRMREMAKMRAKERATFRGDPGLGLRFPTGIPPHQQPRRPSSYDQNNDRVQKTFANQLDNEYDDVEGDEEGEDWHTAIACYSDFDSSDRAMRLLEDKIDAWHAAIETDKNNSIRIESKRTNSRPPSGAIKLKRVHLDHMKGLLPGRKVIVRPRQLSDAAKLLADERPPSELRASSSLRPASASMSRERRARSSLSSSHLSKEAPAENDPIPLGSQKRDARRRSLDAERMRRAPFRWDLQAPKTSLLFVRLGNTKAEIVVAMDTGVAIESESLLLL</sequence>
<dbReference type="EnsemblMetazoa" id="CapteT213576">
    <property type="protein sequence ID" value="CapteP213576"/>
    <property type="gene ID" value="CapteG213576"/>
</dbReference>
<dbReference type="EMBL" id="KB293180">
    <property type="protein sequence ID" value="ELU16362.1"/>
    <property type="molecule type" value="Genomic_DNA"/>
</dbReference>
<gene>
    <name evidence="2" type="ORF">CAPTEDRAFT_213576</name>
</gene>
<dbReference type="OMA" id="GHMHTIR"/>
<keyword evidence="4" id="KW-1185">Reference proteome</keyword>
<reference evidence="4" key="1">
    <citation type="submission" date="2012-12" db="EMBL/GenBank/DDBJ databases">
        <authorList>
            <person name="Hellsten U."/>
            <person name="Grimwood J."/>
            <person name="Chapman J.A."/>
            <person name="Shapiro H."/>
            <person name="Aerts A."/>
            <person name="Otillar R.P."/>
            <person name="Terry A.Y."/>
            <person name="Boore J.L."/>
            <person name="Simakov O."/>
            <person name="Marletaz F."/>
            <person name="Cho S.-J."/>
            <person name="Edsinger-Gonzales E."/>
            <person name="Havlak P."/>
            <person name="Kuo D.-H."/>
            <person name="Larsson T."/>
            <person name="Lv J."/>
            <person name="Arendt D."/>
            <person name="Savage R."/>
            <person name="Osoegawa K."/>
            <person name="de Jong P."/>
            <person name="Lindberg D.R."/>
            <person name="Seaver E.C."/>
            <person name="Weisblat D.A."/>
            <person name="Putnam N.H."/>
            <person name="Grigoriev I.V."/>
            <person name="Rokhsar D.S."/>
        </authorList>
    </citation>
    <scope>NUCLEOTIDE SEQUENCE</scope>
    <source>
        <strain evidence="4">I ESC-2004</strain>
    </source>
</reference>
<dbReference type="Proteomes" id="UP000014760">
    <property type="component" value="Unassembled WGS sequence"/>
</dbReference>
<evidence type="ECO:0000256" key="1">
    <source>
        <dbReference type="SAM" id="MobiDB-lite"/>
    </source>
</evidence>
<organism evidence="2">
    <name type="scientific">Capitella teleta</name>
    <name type="common">Polychaete worm</name>
    <dbReference type="NCBI Taxonomy" id="283909"/>
    <lineage>
        <taxon>Eukaryota</taxon>
        <taxon>Metazoa</taxon>
        <taxon>Spiralia</taxon>
        <taxon>Lophotrochozoa</taxon>
        <taxon>Annelida</taxon>
        <taxon>Polychaeta</taxon>
        <taxon>Sedentaria</taxon>
        <taxon>Scolecida</taxon>
        <taxon>Capitellidae</taxon>
        <taxon>Capitella</taxon>
    </lineage>
</organism>